<feature type="compositionally biased region" description="Acidic residues" evidence="1">
    <location>
        <begin position="44"/>
        <end position="60"/>
    </location>
</feature>
<feature type="region of interest" description="Disordered" evidence="1">
    <location>
        <begin position="361"/>
        <end position="395"/>
    </location>
</feature>
<proteinExistence type="predicted"/>
<feature type="region of interest" description="Disordered" evidence="1">
    <location>
        <begin position="39"/>
        <end position="71"/>
    </location>
</feature>
<organism evidence="2 3">
    <name type="scientific">Lentinula edodes</name>
    <name type="common">Shiitake mushroom</name>
    <name type="synonym">Lentinus edodes</name>
    <dbReference type="NCBI Taxonomy" id="5353"/>
    <lineage>
        <taxon>Eukaryota</taxon>
        <taxon>Fungi</taxon>
        <taxon>Dikarya</taxon>
        <taxon>Basidiomycota</taxon>
        <taxon>Agaricomycotina</taxon>
        <taxon>Agaricomycetes</taxon>
        <taxon>Agaricomycetidae</taxon>
        <taxon>Agaricales</taxon>
        <taxon>Marasmiineae</taxon>
        <taxon>Omphalotaceae</taxon>
        <taxon>Lentinula</taxon>
    </lineage>
</organism>
<keyword evidence="3" id="KW-1185">Reference proteome</keyword>
<accession>A0A1Q3ERG8</accession>
<feature type="compositionally biased region" description="Basic and acidic residues" evidence="1">
    <location>
        <begin position="361"/>
        <end position="374"/>
    </location>
</feature>
<feature type="region of interest" description="Disordered" evidence="1">
    <location>
        <begin position="324"/>
        <end position="347"/>
    </location>
</feature>
<evidence type="ECO:0000256" key="1">
    <source>
        <dbReference type="SAM" id="MobiDB-lite"/>
    </source>
</evidence>
<dbReference type="STRING" id="5353.A0A1Q3ERG8"/>
<gene>
    <name evidence="2" type="ORF">LENED_011988</name>
</gene>
<reference evidence="2 3" key="2">
    <citation type="submission" date="2017-02" db="EMBL/GenBank/DDBJ databases">
        <title>A genome survey and senescence transcriptome analysis in Lentinula edodes.</title>
        <authorList>
            <person name="Sakamoto Y."/>
            <person name="Nakade K."/>
            <person name="Sato S."/>
            <person name="Yoshida Y."/>
            <person name="Miyazaki K."/>
            <person name="Natsume S."/>
            <person name="Konno N."/>
        </authorList>
    </citation>
    <scope>NUCLEOTIDE SEQUENCE [LARGE SCALE GENOMIC DNA]</scope>
    <source>
        <strain evidence="2 3">NBRC 111202</strain>
    </source>
</reference>
<evidence type="ECO:0000313" key="3">
    <source>
        <dbReference type="Proteomes" id="UP000188533"/>
    </source>
</evidence>
<feature type="compositionally biased region" description="Basic residues" evidence="1">
    <location>
        <begin position="382"/>
        <end position="395"/>
    </location>
</feature>
<dbReference type="EMBL" id="BDGU01001286">
    <property type="protein sequence ID" value="GAW09795.1"/>
    <property type="molecule type" value="Genomic_DNA"/>
</dbReference>
<feature type="compositionally biased region" description="Basic and acidic residues" evidence="1">
    <location>
        <begin position="61"/>
        <end position="71"/>
    </location>
</feature>
<protein>
    <submittedName>
        <fullName evidence="2">Uncharacterized protein</fullName>
    </submittedName>
</protein>
<name>A0A1Q3ERG8_LENED</name>
<dbReference type="Proteomes" id="UP000188533">
    <property type="component" value="Unassembled WGS sequence"/>
</dbReference>
<comment type="caution">
    <text evidence="2">The sequence shown here is derived from an EMBL/GenBank/DDBJ whole genome shotgun (WGS) entry which is preliminary data.</text>
</comment>
<evidence type="ECO:0000313" key="2">
    <source>
        <dbReference type="EMBL" id="GAW09795.1"/>
    </source>
</evidence>
<reference evidence="2 3" key="1">
    <citation type="submission" date="2016-08" db="EMBL/GenBank/DDBJ databases">
        <authorList>
            <consortium name="Lentinula edodes genome sequencing consortium"/>
            <person name="Sakamoto Y."/>
            <person name="Nakade K."/>
            <person name="Sato S."/>
            <person name="Yoshida Y."/>
            <person name="Miyazaki K."/>
            <person name="Natsume S."/>
            <person name="Konno N."/>
        </authorList>
    </citation>
    <scope>NUCLEOTIDE SEQUENCE [LARGE SCALE GENOMIC DNA]</scope>
    <source>
        <strain evidence="2 3">NBRC 111202</strain>
    </source>
</reference>
<sequence>MKEYLGNHELYFDACLRALEENIDLRVKMAVAAEIDKLQKGEGAEPEDDDSDKDELEDDEVEKKKEVKREGLTSHAASNSNLIKALITVMFKLFLGVDSLTTRENLLGASVPNGDELPLIPGTDVHQIHFDWENTAKKSENGAKLETIAEFAKTHGHDYKSGVKELLDIIQLGDLKSRVETKFNSLRGIYRRALTEDINMKKESSGTKANRAKGKLEARIRKRNNLPEDNEYKNMKYNTAMVIQMQSDDEKDPAEPKKFISRAATWRSQELQEFFDAVDTQPDPKGSSQYIPQVCGQAKEMPLPATKQLEGRARRWMVSTEWLNDHPEFDTPNRLADNSRLWGDAKDPEDLERLEAENKKAKKEIKEGKRKVLDDSDVESNRKKKKDNKNQKSRK</sequence>
<dbReference type="AlphaFoldDB" id="A0A1Q3ERG8"/>